<feature type="signal peptide" evidence="2">
    <location>
        <begin position="1"/>
        <end position="23"/>
    </location>
</feature>
<dbReference type="EMBL" id="LGUA01001328">
    <property type="protein sequence ID" value="OAX78766.1"/>
    <property type="molecule type" value="Genomic_DNA"/>
</dbReference>
<feature type="compositionally biased region" description="Low complexity" evidence="1">
    <location>
        <begin position="168"/>
        <end position="186"/>
    </location>
</feature>
<evidence type="ECO:0008006" key="5">
    <source>
        <dbReference type="Google" id="ProtNLM"/>
    </source>
</evidence>
<feature type="compositionally biased region" description="Polar residues" evidence="1">
    <location>
        <begin position="148"/>
        <end position="167"/>
    </location>
</feature>
<keyword evidence="4" id="KW-1185">Reference proteome</keyword>
<evidence type="ECO:0000256" key="2">
    <source>
        <dbReference type="SAM" id="SignalP"/>
    </source>
</evidence>
<feature type="region of interest" description="Disordered" evidence="1">
    <location>
        <begin position="122"/>
        <end position="186"/>
    </location>
</feature>
<keyword evidence="2" id="KW-0732">Signal</keyword>
<organism evidence="3 4">
    <name type="scientific">Emergomyces africanus</name>
    <dbReference type="NCBI Taxonomy" id="1955775"/>
    <lineage>
        <taxon>Eukaryota</taxon>
        <taxon>Fungi</taxon>
        <taxon>Dikarya</taxon>
        <taxon>Ascomycota</taxon>
        <taxon>Pezizomycotina</taxon>
        <taxon>Eurotiomycetes</taxon>
        <taxon>Eurotiomycetidae</taxon>
        <taxon>Onygenales</taxon>
        <taxon>Ajellomycetaceae</taxon>
        <taxon>Emergomyces</taxon>
    </lineage>
</organism>
<gene>
    <name evidence="3" type="ORF">ACJ72_06925</name>
</gene>
<evidence type="ECO:0000313" key="3">
    <source>
        <dbReference type="EMBL" id="OAX78766.1"/>
    </source>
</evidence>
<feature type="chain" id="PRO_5008598148" description="Hydrophobin" evidence="2">
    <location>
        <begin position="24"/>
        <end position="212"/>
    </location>
</feature>
<dbReference type="Proteomes" id="UP000091918">
    <property type="component" value="Unassembled WGS sequence"/>
</dbReference>
<feature type="compositionally biased region" description="Polar residues" evidence="1">
    <location>
        <begin position="128"/>
        <end position="138"/>
    </location>
</feature>
<sequence>MPSLAALLLPLVLLAINISPSAANSCITTADTKICCPGYLIGGLLSNAAHGICCIDPSTSKRRSIDVVNVNNNILINRDIRRSEERKAAVNTGVSTCSENDILVPLSATDYEKRVSSIMASITGGGSRSDQPTNSADSADSAAEPTKAATQTAQEGPSKTTQEGPSKTAQESPSKTTTTTSTGGMPAATGHGSYIAAIGGAVAAAVLVAGAL</sequence>
<reference evidence="3 4" key="1">
    <citation type="submission" date="2015-07" db="EMBL/GenBank/DDBJ databases">
        <title>Emmonsia species relationships and genome sequence.</title>
        <authorList>
            <person name="Cuomo C.A."/>
            <person name="Schwartz I.S."/>
            <person name="Kenyon C."/>
            <person name="de Hoog G.S."/>
            <person name="Govender N.P."/>
            <person name="Botha A."/>
            <person name="Moreno L."/>
            <person name="de Vries M."/>
            <person name="Munoz J.F."/>
            <person name="Stielow J.B."/>
        </authorList>
    </citation>
    <scope>NUCLEOTIDE SEQUENCE [LARGE SCALE GENOMIC DNA]</scope>
    <source>
        <strain evidence="3 4">CBS 136260</strain>
    </source>
</reference>
<dbReference type="AlphaFoldDB" id="A0A1B7NQ25"/>
<dbReference type="OrthoDB" id="4188658at2759"/>
<dbReference type="STRING" id="1658172.A0A1B7NQ25"/>
<protein>
    <recommendedName>
        <fullName evidence="5">Hydrophobin</fullName>
    </recommendedName>
</protein>
<evidence type="ECO:0000256" key="1">
    <source>
        <dbReference type="SAM" id="MobiDB-lite"/>
    </source>
</evidence>
<name>A0A1B7NQ25_9EURO</name>
<accession>A0A1B7NQ25</accession>
<proteinExistence type="predicted"/>
<evidence type="ECO:0000313" key="4">
    <source>
        <dbReference type="Proteomes" id="UP000091918"/>
    </source>
</evidence>
<comment type="caution">
    <text evidence="3">The sequence shown here is derived from an EMBL/GenBank/DDBJ whole genome shotgun (WGS) entry which is preliminary data.</text>
</comment>